<sequence>MTKASIAINAAEAAVATRDATATGLHRASKTTRGWFFADLFHRKVSESEVSASDVRFHPPLWLVVDVRCQTLHFRDWFRRRAISSHAGGQKQAGGCSSRIKVSSFRKIFLKKAKNCIATIDEDANVGIVTTEAATPKTAGEPGYLNRLFTNKESLVAEQSEPVIAGTAVAAAVCEEFVVVIGTTTRSRYAFNPDCVGCCSMPMIHIPDHSVASSDYHDSITVESIAVEENPILEEIEETVPFIPQEIEHDSFSTVDLGECKTKESLAAGPQARDILTTTMDGNADQENNEGFVETAQRVSFIAPRTPSYGLSVVTNTVCGVLGSIGERASKIVQQQLTAARQQTETNFQGPVGQEP</sequence>
<evidence type="ECO:0000313" key="2">
    <source>
        <dbReference type="Proteomes" id="UP000094385"/>
    </source>
</evidence>
<organism evidence="1 2">
    <name type="scientific">Lipomyces starkeyi NRRL Y-11557</name>
    <dbReference type="NCBI Taxonomy" id="675824"/>
    <lineage>
        <taxon>Eukaryota</taxon>
        <taxon>Fungi</taxon>
        <taxon>Dikarya</taxon>
        <taxon>Ascomycota</taxon>
        <taxon>Saccharomycotina</taxon>
        <taxon>Lipomycetes</taxon>
        <taxon>Lipomycetales</taxon>
        <taxon>Lipomycetaceae</taxon>
        <taxon>Lipomyces</taxon>
    </lineage>
</organism>
<dbReference type="OrthoDB" id="10532535at2759"/>
<dbReference type="AlphaFoldDB" id="A0A1E3PZ39"/>
<accession>A0A1E3PZ39</accession>
<evidence type="ECO:0000313" key="1">
    <source>
        <dbReference type="EMBL" id="ODQ70558.1"/>
    </source>
</evidence>
<proteinExistence type="predicted"/>
<gene>
    <name evidence="1" type="ORF">LIPSTDRAFT_170420</name>
</gene>
<name>A0A1E3PZ39_LIPST</name>
<keyword evidence="2" id="KW-1185">Reference proteome</keyword>
<dbReference type="EMBL" id="KV454300">
    <property type="protein sequence ID" value="ODQ70558.1"/>
    <property type="molecule type" value="Genomic_DNA"/>
</dbReference>
<protein>
    <submittedName>
        <fullName evidence="1">Uncharacterized protein</fullName>
    </submittedName>
</protein>
<dbReference type="Proteomes" id="UP000094385">
    <property type="component" value="Unassembled WGS sequence"/>
</dbReference>
<reference evidence="1 2" key="1">
    <citation type="journal article" date="2016" name="Proc. Natl. Acad. Sci. U.S.A.">
        <title>Comparative genomics of biotechnologically important yeasts.</title>
        <authorList>
            <person name="Riley R."/>
            <person name="Haridas S."/>
            <person name="Wolfe K.H."/>
            <person name="Lopes M.R."/>
            <person name="Hittinger C.T."/>
            <person name="Goeker M."/>
            <person name="Salamov A.A."/>
            <person name="Wisecaver J.H."/>
            <person name="Long T.M."/>
            <person name="Calvey C.H."/>
            <person name="Aerts A.L."/>
            <person name="Barry K.W."/>
            <person name="Choi C."/>
            <person name="Clum A."/>
            <person name="Coughlan A.Y."/>
            <person name="Deshpande S."/>
            <person name="Douglass A.P."/>
            <person name="Hanson S.J."/>
            <person name="Klenk H.-P."/>
            <person name="LaButti K.M."/>
            <person name="Lapidus A."/>
            <person name="Lindquist E.A."/>
            <person name="Lipzen A.M."/>
            <person name="Meier-Kolthoff J.P."/>
            <person name="Ohm R.A."/>
            <person name="Otillar R.P."/>
            <person name="Pangilinan J.L."/>
            <person name="Peng Y."/>
            <person name="Rokas A."/>
            <person name="Rosa C.A."/>
            <person name="Scheuner C."/>
            <person name="Sibirny A.A."/>
            <person name="Slot J.C."/>
            <person name="Stielow J.B."/>
            <person name="Sun H."/>
            <person name="Kurtzman C.P."/>
            <person name="Blackwell M."/>
            <person name="Grigoriev I.V."/>
            <person name="Jeffries T.W."/>
        </authorList>
    </citation>
    <scope>NUCLEOTIDE SEQUENCE [LARGE SCALE GENOMIC DNA]</scope>
    <source>
        <strain evidence="1 2">NRRL Y-11557</strain>
    </source>
</reference>